<dbReference type="AlphaFoldDB" id="A0AAE1ESG8"/>
<sequence>MTSVWNITHIMLLVLIATLCQQGWGLECVQCEGVGEEEECTKIPPAPKTCPDTMSYCITIKTSIPGPEDTSLLRSMVRSCAPGDMGTDCETGKTDQGEVIEVCHDTCDYDGCNDASRLNPNKHVSILLLLLVVVCVLWMPVPITQAL</sequence>
<evidence type="ECO:0000313" key="6">
    <source>
        <dbReference type="Proteomes" id="UP001286313"/>
    </source>
</evidence>
<accession>A0AAE1ESG8</accession>
<dbReference type="InterPro" id="IPR045860">
    <property type="entry name" value="Snake_toxin-like_sf"/>
</dbReference>
<gene>
    <name evidence="5" type="ORF">Pcinc_033402</name>
</gene>
<dbReference type="SUPFAM" id="SSF57302">
    <property type="entry name" value="Snake toxin-like"/>
    <property type="match status" value="1"/>
</dbReference>
<keyword evidence="2" id="KW-0812">Transmembrane</keyword>
<evidence type="ECO:0000313" key="5">
    <source>
        <dbReference type="EMBL" id="KAK3860555.1"/>
    </source>
</evidence>
<dbReference type="Proteomes" id="UP001286313">
    <property type="component" value="Unassembled WGS sequence"/>
</dbReference>
<dbReference type="PANTHER" id="PTHR33562">
    <property type="entry name" value="ATILLA, ISOFORM B-RELATED-RELATED"/>
    <property type="match status" value="1"/>
</dbReference>
<dbReference type="PROSITE" id="PS00983">
    <property type="entry name" value="LY6_UPAR"/>
    <property type="match status" value="1"/>
</dbReference>
<dbReference type="InterPro" id="IPR016054">
    <property type="entry name" value="LY6_UPA_recep-like"/>
</dbReference>
<evidence type="ECO:0000256" key="2">
    <source>
        <dbReference type="SAM" id="Phobius"/>
    </source>
</evidence>
<name>A0AAE1ESG8_PETCI</name>
<keyword evidence="2" id="KW-1133">Transmembrane helix</keyword>
<organism evidence="5 6">
    <name type="scientific">Petrolisthes cinctipes</name>
    <name type="common">Flat porcelain crab</name>
    <dbReference type="NCBI Taxonomy" id="88211"/>
    <lineage>
        <taxon>Eukaryota</taxon>
        <taxon>Metazoa</taxon>
        <taxon>Ecdysozoa</taxon>
        <taxon>Arthropoda</taxon>
        <taxon>Crustacea</taxon>
        <taxon>Multicrustacea</taxon>
        <taxon>Malacostraca</taxon>
        <taxon>Eumalacostraca</taxon>
        <taxon>Eucarida</taxon>
        <taxon>Decapoda</taxon>
        <taxon>Pleocyemata</taxon>
        <taxon>Anomura</taxon>
        <taxon>Galatheoidea</taxon>
        <taxon>Porcellanidae</taxon>
        <taxon>Petrolisthes</taxon>
    </lineage>
</organism>
<feature type="signal peptide" evidence="3">
    <location>
        <begin position="1"/>
        <end position="25"/>
    </location>
</feature>
<protein>
    <recommendedName>
        <fullName evidence="4">UPAR/Ly6 domain-containing protein</fullName>
    </recommendedName>
</protein>
<dbReference type="InterPro" id="IPR050975">
    <property type="entry name" value="Sleep_regulator"/>
</dbReference>
<keyword evidence="6" id="KW-1185">Reference proteome</keyword>
<feature type="transmembrane region" description="Helical" evidence="2">
    <location>
        <begin position="123"/>
        <end position="141"/>
    </location>
</feature>
<proteinExistence type="predicted"/>
<dbReference type="EMBL" id="JAWQEG010004696">
    <property type="protein sequence ID" value="KAK3860555.1"/>
    <property type="molecule type" value="Genomic_DNA"/>
</dbReference>
<comment type="caution">
    <text evidence="5">The sequence shown here is derived from an EMBL/GenBank/DDBJ whole genome shotgun (WGS) entry which is preliminary data.</text>
</comment>
<keyword evidence="2" id="KW-0472">Membrane</keyword>
<evidence type="ECO:0000259" key="4">
    <source>
        <dbReference type="Pfam" id="PF00021"/>
    </source>
</evidence>
<evidence type="ECO:0000256" key="3">
    <source>
        <dbReference type="SAM" id="SignalP"/>
    </source>
</evidence>
<keyword evidence="1 3" id="KW-0732">Signal</keyword>
<evidence type="ECO:0000256" key="1">
    <source>
        <dbReference type="ARBA" id="ARBA00022729"/>
    </source>
</evidence>
<dbReference type="Pfam" id="PF00021">
    <property type="entry name" value="UPAR_LY6"/>
    <property type="match status" value="1"/>
</dbReference>
<feature type="domain" description="UPAR/Ly6" evidence="4">
    <location>
        <begin position="24"/>
        <end position="114"/>
    </location>
</feature>
<reference evidence="5" key="1">
    <citation type="submission" date="2023-10" db="EMBL/GenBank/DDBJ databases">
        <title>Genome assemblies of two species of porcelain crab, Petrolisthes cinctipes and Petrolisthes manimaculis (Anomura: Porcellanidae).</title>
        <authorList>
            <person name="Angst P."/>
        </authorList>
    </citation>
    <scope>NUCLEOTIDE SEQUENCE</scope>
    <source>
        <strain evidence="5">PB745_01</strain>
        <tissue evidence="5">Gill</tissue>
    </source>
</reference>
<dbReference type="InterPro" id="IPR018363">
    <property type="entry name" value="CD59_antigen_CS"/>
</dbReference>
<feature type="chain" id="PRO_5042064230" description="UPAR/Ly6 domain-containing protein" evidence="3">
    <location>
        <begin position="26"/>
        <end position="147"/>
    </location>
</feature>
<dbReference type="Gene3D" id="2.10.60.10">
    <property type="entry name" value="CD59"/>
    <property type="match status" value="1"/>
</dbReference>